<proteinExistence type="predicted"/>
<dbReference type="Proteomes" id="UP000192578">
    <property type="component" value="Unassembled WGS sequence"/>
</dbReference>
<organism evidence="9 10">
    <name type="scientific">Hypsibius exemplaris</name>
    <name type="common">Freshwater tardigrade</name>
    <dbReference type="NCBI Taxonomy" id="2072580"/>
    <lineage>
        <taxon>Eukaryota</taxon>
        <taxon>Metazoa</taxon>
        <taxon>Ecdysozoa</taxon>
        <taxon>Tardigrada</taxon>
        <taxon>Eutardigrada</taxon>
        <taxon>Parachela</taxon>
        <taxon>Hypsibioidea</taxon>
        <taxon>Hypsibiidae</taxon>
        <taxon>Hypsibius</taxon>
    </lineage>
</organism>
<keyword evidence="5" id="KW-0256">Endoplasmic reticulum</keyword>
<feature type="transmembrane region" description="Helical" evidence="8">
    <location>
        <begin position="48"/>
        <end position="68"/>
    </location>
</feature>
<feature type="transmembrane region" description="Helical" evidence="8">
    <location>
        <begin position="122"/>
        <end position="144"/>
    </location>
</feature>
<dbReference type="EMBL" id="MTYJ01000366">
    <property type="protein sequence ID" value="OWA54040.1"/>
    <property type="molecule type" value="Genomic_DNA"/>
</dbReference>
<keyword evidence="10" id="KW-1185">Reference proteome</keyword>
<evidence type="ECO:0000256" key="4">
    <source>
        <dbReference type="ARBA" id="ARBA00022692"/>
    </source>
</evidence>
<dbReference type="OrthoDB" id="17366at2759"/>
<keyword evidence="3" id="KW-0337">GPI-anchor biosynthesis</keyword>
<gene>
    <name evidence="9" type="ORF">BV898_18462</name>
</gene>
<accession>A0A9X6NHM4</accession>
<dbReference type="AlphaFoldDB" id="A0A9X6NHM4"/>
<evidence type="ECO:0000256" key="7">
    <source>
        <dbReference type="ARBA" id="ARBA00023136"/>
    </source>
</evidence>
<evidence type="ECO:0000256" key="8">
    <source>
        <dbReference type="SAM" id="Phobius"/>
    </source>
</evidence>
<comment type="subcellular location">
    <subcellularLocation>
        <location evidence="1">Endoplasmic reticulum membrane</location>
        <topology evidence="1">Multi-pass membrane protein</topology>
    </subcellularLocation>
</comment>
<evidence type="ECO:0000256" key="6">
    <source>
        <dbReference type="ARBA" id="ARBA00022989"/>
    </source>
</evidence>
<keyword evidence="6 8" id="KW-1133">Transmembrane helix</keyword>
<dbReference type="Pfam" id="PF06699">
    <property type="entry name" value="PIG-F"/>
    <property type="match status" value="1"/>
</dbReference>
<name>A0A9X6NHM4_HYPEX</name>
<dbReference type="GO" id="GO:0006506">
    <property type="term" value="P:GPI anchor biosynthetic process"/>
    <property type="evidence" value="ECO:0007669"/>
    <property type="project" value="UniProtKB-KW"/>
</dbReference>
<evidence type="ECO:0000313" key="10">
    <source>
        <dbReference type="Proteomes" id="UP000192578"/>
    </source>
</evidence>
<evidence type="ECO:0000313" key="9">
    <source>
        <dbReference type="EMBL" id="OWA54040.1"/>
    </source>
</evidence>
<evidence type="ECO:0008006" key="11">
    <source>
        <dbReference type="Google" id="ProtNLM"/>
    </source>
</evidence>
<reference evidence="10" key="1">
    <citation type="submission" date="2017-01" db="EMBL/GenBank/DDBJ databases">
        <title>Comparative genomics of anhydrobiosis in the tardigrade Hypsibius dujardini.</title>
        <authorList>
            <person name="Yoshida Y."/>
            <person name="Koutsovoulos G."/>
            <person name="Laetsch D."/>
            <person name="Stevens L."/>
            <person name="Kumar S."/>
            <person name="Horikawa D."/>
            <person name="Ishino K."/>
            <person name="Komine S."/>
            <person name="Tomita M."/>
            <person name="Blaxter M."/>
            <person name="Arakawa K."/>
        </authorList>
    </citation>
    <scope>NUCLEOTIDE SEQUENCE [LARGE SCALE GENOMIC DNA]</scope>
    <source>
        <strain evidence="10">Z151</strain>
    </source>
</reference>
<feature type="transmembrane region" description="Helical" evidence="8">
    <location>
        <begin position="164"/>
        <end position="182"/>
    </location>
</feature>
<feature type="transmembrane region" description="Helical" evidence="8">
    <location>
        <begin position="89"/>
        <end position="110"/>
    </location>
</feature>
<dbReference type="InterPro" id="IPR009580">
    <property type="entry name" value="GPI_biosynthesis_protein_Pig-F"/>
</dbReference>
<keyword evidence="4 8" id="KW-0812">Transmembrane</keyword>
<sequence>MSLVKARRRLELNKLPFSLGKATLSLIPLLPCEWAGGFFNLVENPVQMTLVCTFLFLLMDSMFFRSLFLEDLTPRRGPAGNKNAAWSGTTAYGMHLLTAVPVIGVGVILFGAPITEAWGETAVLAVLLAIVSFAPFCHVFVHPFNEMMKLLQSDKTEFWNLEKASLIPGLVAAFGAWSGAIVIPLDWDRPWQKWPIPCCFGAFTGYTIANFAWFCVLSWKLSRRPTSKFTPKGE</sequence>
<dbReference type="GO" id="GO:0005789">
    <property type="term" value="C:endoplasmic reticulum membrane"/>
    <property type="evidence" value="ECO:0007669"/>
    <property type="project" value="UniProtKB-SubCell"/>
</dbReference>
<comment type="pathway">
    <text evidence="2">Glycolipid biosynthesis; glycosylphosphatidylinositol-anchor biosynthesis.</text>
</comment>
<keyword evidence="7 8" id="KW-0472">Membrane</keyword>
<evidence type="ECO:0000256" key="2">
    <source>
        <dbReference type="ARBA" id="ARBA00004687"/>
    </source>
</evidence>
<evidence type="ECO:0000256" key="5">
    <source>
        <dbReference type="ARBA" id="ARBA00022824"/>
    </source>
</evidence>
<evidence type="ECO:0000256" key="1">
    <source>
        <dbReference type="ARBA" id="ARBA00004477"/>
    </source>
</evidence>
<protein>
    <recommendedName>
        <fullName evidence="11">Phosphatidylinositol-glycan biosynthesis class F protein</fullName>
    </recommendedName>
</protein>
<feature type="transmembrane region" description="Helical" evidence="8">
    <location>
        <begin position="194"/>
        <end position="219"/>
    </location>
</feature>
<comment type="caution">
    <text evidence="9">The sequence shown here is derived from an EMBL/GenBank/DDBJ whole genome shotgun (WGS) entry which is preliminary data.</text>
</comment>
<evidence type="ECO:0000256" key="3">
    <source>
        <dbReference type="ARBA" id="ARBA00022502"/>
    </source>
</evidence>